<dbReference type="PROSITE" id="PS50097">
    <property type="entry name" value="BTB"/>
    <property type="match status" value="1"/>
</dbReference>
<dbReference type="Gene3D" id="3.30.710.10">
    <property type="entry name" value="Potassium Channel Kv1.1, Chain A"/>
    <property type="match status" value="1"/>
</dbReference>
<protein>
    <recommendedName>
        <fullName evidence="1">BTB domain-containing protein</fullName>
    </recommendedName>
</protein>
<feature type="non-terminal residue" evidence="2">
    <location>
        <position position="319"/>
    </location>
</feature>
<keyword evidence="3" id="KW-1185">Reference proteome</keyword>
<sequence length="319" mass="36079">FLLSNLFTFFIGQEGKPIVVHAAAIAAASQHLDALINNGMAESETRSAKIVDVEVEDFVRFCEYAYRGDYTVPPWEEVMPELGSSSGMNQQSGGFDTLSGKKKKGRAEPVFIDVPSVELDYPEDAPEDMPYDELVYPEDAPEVMPYDEPVTEAPPEPQYKVRSISRTPLRTQFNGRKYVTDGSPKALILQHFEPQPNTAVDQNFTPVLLAHARLYCFAHLRLIAPLKALTLEKLHKTLLTFKLYAKRIGDIVELVRYVYANPDLPDRSDDGTLDELRKLVVEYIVCEIDTIGEHDVFVKYMEEGGEFVGDFWRMTRGYV</sequence>
<dbReference type="AlphaFoldDB" id="A0A6G1KP43"/>
<name>A0A6G1KP43_9PLEO</name>
<dbReference type="InterPro" id="IPR011333">
    <property type="entry name" value="SKP1/BTB/POZ_sf"/>
</dbReference>
<accession>A0A6G1KP43</accession>
<dbReference type="Pfam" id="PF00651">
    <property type="entry name" value="BTB"/>
    <property type="match status" value="1"/>
</dbReference>
<dbReference type="PANTHER" id="PTHR47843">
    <property type="entry name" value="BTB DOMAIN-CONTAINING PROTEIN-RELATED"/>
    <property type="match status" value="1"/>
</dbReference>
<gene>
    <name evidence="2" type="ORF">K504DRAFT_359261</name>
</gene>
<feature type="domain" description="BTB" evidence="1">
    <location>
        <begin position="5"/>
        <end position="74"/>
    </location>
</feature>
<dbReference type="Proteomes" id="UP000799428">
    <property type="component" value="Unassembled WGS sequence"/>
</dbReference>
<reference evidence="2" key="1">
    <citation type="journal article" date="2020" name="Stud. Mycol.">
        <title>101 Dothideomycetes genomes: a test case for predicting lifestyles and emergence of pathogens.</title>
        <authorList>
            <person name="Haridas S."/>
            <person name="Albert R."/>
            <person name="Binder M."/>
            <person name="Bloem J."/>
            <person name="Labutti K."/>
            <person name="Salamov A."/>
            <person name="Andreopoulos B."/>
            <person name="Baker S."/>
            <person name="Barry K."/>
            <person name="Bills G."/>
            <person name="Bluhm B."/>
            <person name="Cannon C."/>
            <person name="Castanera R."/>
            <person name="Culley D."/>
            <person name="Daum C."/>
            <person name="Ezra D."/>
            <person name="Gonzalez J."/>
            <person name="Henrissat B."/>
            <person name="Kuo A."/>
            <person name="Liang C."/>
            <person name="Lipzen A."/>
            <person name="Lutzoni F."/>
            <person name="Magnuson J."/>
            <person name="Mondo S."/>
            <person name="Nolan M."/>
            <person name="Ohm R."/>
            <person name="Pangilinan J."/>
            <person name="Park H.-J."/>
            <person name="Ramirez L."/>
            <person name="Alfaro M."/>
            <person name="Sun H."/>
            <person name="Tritt A."/>
            <person name="Yoshinaga Y."/>
            <person name="Zwiers L.-H."/>
            <person name="Turgeon B."/>
            <person name="Goodwin S."/>
            <person name="Spatafora J."/>
            <person name="Crous P."/>
            <person name="Grigoriev I."/>
        </authorList>
    </citation>
    <scope>NUCLEOTIDE SEQUENCE</scope>
    <source>
        <strain evidence="2">CBS 279.74</strain>
    </source>
</reference>
<dbReference type="InterPro" id="IPR000210">
    <property type="entry name" value="BTB/POZ_dom"/>
</dbReference>
<dbReference type="EMBL" id="MU005764">
    <property type="protein sequence ID" value="KAF2714609.1"/>
    <property type="molecule type" value="Genomic_DNA"/>
</dbReference>
<dbReference type="SUPFAM" id="SSF54695">
    <property type="entry name" value="POZ domain"/>
    <property type="match status" value="1"/>
</dbReference>
<feature type="non-terminal residue" evidence="2">
    <location>
        <position position="1"/>
    </location>
</feature>
<organism evidence="2 3">
    <name type="scientific">Pleomassaria siparia CBS 279.74</name>
    <dbReference type="NCBI Taxonomy" id="1314801"/>
    <lineage>
        <taxon>Eukaryota</taxon>
        <taxon>Fungi</taxon>
        <taxon>Dikarya</taxon>
        <taxon>Ascomycota</taxon>
        <taxon>Pezizomycotina</taxon>
        <taxon>Dothideomycetes</taxon>
        <taxon>Pleosporomycetidae</taxon>
        <taxon>Pleosporales</taxon>
        <taxon>Pleomassariaceae</taxon>
        <taxon>Pleomassaria</taxon>
    </lineage>
</organism>
<proteinExistence type="predicted"/>
<dbReference type="OrthoDB" id="9997739at2759"/>
<evidence type="ECO:0000259" key="1">
    <source>
        <dbReference type="PROSITE" id="PS50097"/>
    </source>
</evidence>
<evidence type="ECO:0000313" key="3">
    <source>
        <dbReference type="Proteomes" id="UP000799428"/>
    </source>
</evidence>
<evidence type="ECO:0000313" key="2">
    <source>
        <dbReference type="EMBL" id="KAF2714609.1"/>
    </source>
</evidence>